<feature type="transmembrane region" description="Helical" evidence="1">
    <location>
        <begin position="146"/>
        <end position="169"/>
    </location>
</feature>
<evidence type="ECO:0000259" key="2">
    <source>
        <dbReference type="PROSITE" id="PS50125"/>
    </source>
</evidence>
<keyword evidence="1" id="KW-0812">Transmembrane</keyword>
<sequence>MYQSPARSATERHILNQIQATTRLVLICLFLQLPFAVYLLLASTPLALFNLSVHCAALGVTYWLCVRQLWRPARDLLLTGFLTFITWATLIWPAGLAIPYFLLLGSVTCGFFFRNSERLPQRVWAVTFASVFVALRIRHIETSHGLYHIVTISNTVLLAVASLLILHCLQTHTSRRWQSMASRQQALQAQLSALLPPFLTTRGNTCEPGQSRPMDSCVVLFADLTGFRQLTDQLGDEGVFALLHTLYRRFDERALHAGIRRIKTNGDEYMAAISPELTGLPEEQTTTLTRQMLSFARGLLHDCEYVAANTDIPVNIRIGVAAGPVRAGVIGNQRSSFDIWGRTVNLASMLEQLCEPNRVLLSDSAYHTLPPLPFNLKRRAVFLPNGPARAWQFTAAAIDALGNCRHNAA</sequence>
<dbReference type="RefSeq" id="WP_262993067.1">
    <property type="nucleotide sequence ID" value="NZ_JAOTJC010000006.1"/>
</dbReference>
<proteinExistence type="predicted"/>
<dbReference type="PANTHER" id="PTHR45655:SF13">
    <property type="entry name" value="SOLUBLE GUANYLATE CYCLASE GCY-32-RELATED"/>
    <property type="match status" value="1"/>
</dbReference>
<dbReference type="SUPFAM" id="SSF55073">
    <property type="entry name" value="Nucleotide cyclase"/>
    <property type="match status" value="1"/>
</dbReference>
<dbReference type="Proteomes" id="UP001209257">
    <property type="component" value="Unassembled WGS sequence"/>
</dbReference>
<feature type="domain" description="Guanylate cyclase" evidence="2">
    <location>
        <begin position="218"/>
        <end position="351"/>
    </location>
</feature>
<evidence type="ECO:0000313" key="3">
    <source>
        <dbReference type="EMBL" id="MCU7554394.1"/>
    </source>
</evidence>
<feature type="transmembrane region" description="Helical" evidence="1">
    <location>
        <begin position="21"/>
        <end position="41"/>
    </location>
</feature>
<comment type="caution">
    <text evidence="3">The sequence shown here is derived from an EMBL/GenBank/DDBJ whole genome shotgun (WGS) entry which is preliminary data.</text>
</comment>
<keyword evidence="1" id="KW-0472">Membrane</keyword>
<dbReference type="PROSITE" id="PS50125">
    <property type="entry name" value="GUANYLATE_CYCLASE_2"/>
    <property type="match status" value="1"/>
</dbReference>
<keyword evidence="1" id="KW-1133">Transmembrane helix</keyword>
<dbReference type="Pfam" id="PF00211">
    <property type="entry name" value="Guanylate_cyc"/>
    <property type="match status" value="1"/>
</dbReference>
<reference evidence="4" key="1">
    <citation type="submission" date="2023-07" db="EMBL/GenBank/DDBJ databases">
        <title>Study on multiphase classification of strain Alteromonas salexigens isolated from the Yellow Sea.</title>
        <authorList>
            <person name="Sun L."/>
        </authorList>
    </citation>
    <scope>NUCLEOTIDE SEQUENCE [LARGE SCALE GENOMIC DNA]</scope>
    <source>
        <strain evidence="4">ASW11-19</strain>
    </source>
</reference>
<accession>A0ABT2VMT5</accession>
<dbReference type="SMART" id="SM00044">
    <property type="entry name" value="CYCc"/>
    <property type="match status" value="1"/>
</dbReference>
<feature type="transmembrane region" description="Helical" evidence="1">
    <location>
        <begin position="123"/>
        <end position="140"/>
    </location>
</feature>
<name>A0ABT2VMT5_9ALTE</name>
<keyword evidence="4" id="KW-1185">Reference proteome</keyword>
<evidence type="ECO:0000313" key="4">
    <source>
        <dbReference type="Proteomes" id="UP001209257"/>
    </source>
</evidence>
<dbReference type="EMBL" id="JAOTJC010000006">
    <property type="protein sequence ID" value="MCU7554394.1"/>
    <property type="molecule type" value="Genomic_DNA"/>
</dbReference>
<dbReference type="InterPro" id="IPR001054">
    <property type="entry name" value="A/G_cyclase"/>
</dbReference>
<organism evidence="3 4">
    <name type="scientific">Alteromonas salexigens</name>
    <dbReference type="NCBI Taxonomy" id="2982530"/>
    <lineage>
        <taxon>Bacteria</taxon>
        <taxon>Pseudomonadati</taxon>
        <taxon>Pseudomonadota</taxon>
        <taxon>Gammaproteobacteria</taxon>
        <taxon>Alteromonadales</taxon>
        <taxon>Alteromonadaceae</taxon>
        <taxon>Alteromonas/Salinimonas group</taxon>
        <taxon>Alteromonas</taxon>
    </lineage>
</organism>
<dbReference type="InterPro" id="IPR029787">
    <property type="entry name" value="Nucleotide_cyclase"/>
</dbReference>
<gene>
    <name evidence="3" type="ORF">OCL06_07270</name>
</gene>
<dbReference type="Gene3D" id="3.30.70.1230">
    <property type="entry name" value="Nucleotide cyclase"/>
    <property type="match status" value="1"/>
</dbReference>
<dbReference type="PANTHER" id="PTHR45655">
    <property type="entry name" value="GUANYLATE CYCLASE SOLUBLE SUBUNIT BETA-2"/>
    <property type="match status" value="1"/>
</dbReference>
<feature type="transmembrane region" description="Helical" evidence="1">
    <location>
        <begin position="76"/>
        <end position="92"/>
    </location>
</feature>
<protein>
    <submittedName>
        <fullName evidence="3">Adenylate/guanylate cyclase domain-containing protein</fullName>
    </submittedName>
</protein>
<dbReference type="CDD" id="cd07302">
    <property type="entry name" value="CHD"/>
    <property type="match status" value="1"/>
</dbReference>
<feature type="transmembrane region" description="Helical" evidence="1">
    <location>
        <begin position="47"/>
        <end position="64"/>
    </location>
</feature>
<evidence type="ECO:0000256" key="1">
    <source>
        <dbReference type="SAM" id="Phobius"/>
    </source>
</evidence>